<protein>
    <submittedName>
        <fullName evidence="1">Uncharacterized protein</fullName>
    </submittedName>
</protein>
<dbReference type="EMBL" id="WKKZ01001305">
    <property type="protein sequence ID" value="MSE06757.1"/>
    <property type="molecule type" value="Genomic_DNA"/>
</dbReference>
<sequence>MKTFQKNSVKQYRDHILNYLYKDHKISAKEIYEQLEKDKNIDLNFGKRTFEKYVRYLREKYKIKKK</sequence>
<proteinExistence type="predicted"/>
<dbReference type="AlphaFoldDB" id="A0A6A8LW12"/>
<gene>
    <name evidence="1" type="ORF">GKC34_13795</name>
</gene>
<dbReference type="Proteomes" id="UP000437575">
    <property type="component" value="Unassembled WGS sequence"/>
</dbReference>
<evidence type="ECO:0000313" key="1">
    <source>
        <dbReference type="EMBL" id="MSE06757.1"/>
    </source>
</evidence>
<name>A0A6A8LW12_9LACO</name>
<accession>A0A6A8LW12</accession>
<reference evidence="1 2" key="1">
    <citation type="submission" date="2019-11" db="EMBL/GenBank/DDBJ databases">
        <title>Draft Genome Sequence of Plant Growth-Promoting Rhizosphere-Associated Bacteria.</title>
        <authorList>
            <person name="Vasilyev I.Y."/>
            <person name="Radchenko V."/>
            <person name="Ilnitskaya E.V."/>
        </authorList>
    </citation>
    <scope>NUCLEOTIDE SEQUENCE [LARGE SCALE GENOMIC DNA]</scope>
    <source>
        <strain evidence="1 2">VRA_1sq_f</strain>
    </source>
</reference>
<comment type="caution">
    <text evidence="1">The sequence shown here is derived from an EMBL/GenBank/DDBJ whole genome shotgun (WGS) entry which is preliminary data.</text>
</comment>
<evidence type="ECO:0000313" key="2">
    <source>
        <dbReference type="Proteomes" id="UP000437575"/>
    </source>
</evidence>
<organism evidence="1 2">
    <name type="scientific">Ligilactobacillus salivarius</name>
    <dbReference type="NCBI Taxonomy" id="1624"/>
    <lineage>
        <taxon>Bacteria</taxon>
        <taxon>Bacillati</taxon>
        <taxon>Bacillota</taxon>
        <taxon>Bacilli</taxon>
        <taxon>Lactobacillales</taxon>
        <taxon>Lactobacillaceae</taxon>
        <taxon>Ligilactobacillus</taxon>
    </lineage>
</organism>